<evidence type="ECO:0000313" key="4">
    <source>
        <dbReference type="Proteomes" id="UP001500618"/>
    </source>
</evidence>
<keyword evidence="2" id="KW-1133">Transmembrane helix</keyword>
<proteinExistence type="predicted"/>
<evidence type="ECO:0000256" key="1">
    <source>
        <dbReference type="SAM" id="MobiDB-lite"/>
    </source>
</evidence>
<sequence>MSEDSFWRRPDDPAPGPSRPADSGPVVAAYVPPPRMRLPPPWVSSGPLLARETPAPVLPEQDHATMDAVESQATTLTVVVAIAVGGVALVLLVLALLRLVF</sequence>
<gene>
    <name evidence="3" type="ORF">GCM10009765_64090</name>
</gene>
<feature type="region of interest" description="Disordered" evidence="1">
    <location>
        <begin position="1"/>
        <end position="26"/>
    </location>
</feature>
<evidence type="ECO:0000313" key="3">
    <source>
        <dbReference type="EMBL" id="GAA1705842.1"/>
    </source>
</evidence>
<dbReference type="Proteomes" id="UP001500618">
    <property type="component" value="Unassembled WGS sequence"/>
</dbReference>
<feature type="compositionally biased region" description="Basic and acidic residues" evidence="1">
    <location>
        <begin position="1"/>
        <end position="12"/>
    </location>
</feature>
<dbReference type="EMBL" id="BAAANY010000031">
    <property type="protein sequence ID" value="GAA1705842.1"/>
    <property type="molecule type" value="Genomic_DNA"/>
</dbReference>
<keyword evidence="4" id="KW-1185">Reference proteome</keyword>
<feature type="transmembrane region" description="Helical" evidence="2">
    <location>
        <begin position="76"/>
        <end position="97"/>
    </location>
</feature>
<name>A0ABN2IJ72_9ACTN</name>
<keyword evidence="2" id="KW-0812">Transmembrane</keyword>
<reference evidence="3 4" key="1">
    <citation type="journal article" date="2019" name="Int. J. Syst. Evol. Microbiol.">
        <title>The Global Catalogue of Microorganisms (GCM) 10K type strain sequencing project: providing services to taxonomists for standard genome sequencing and annotation.</title>
        <authorList>
            <consortium name="The Broad Institute Genomics Platform"/>
            <consortium name="The Broad Institute Genome Sequencing Center for Infectious Disease"/>
            <person name="Wu L."/>
            <person name="Ma J."/>
        </authorList>
    </citation>
    <scope>NUCLEOTIDE SEQUENCE [LARGE SCALE GENOMIC DNA]</scope>
    <source>
        <strain evidence="3 4">JCM 14718</strain>
    </source>
</reference>
<evidence type="ECO:0008006" key="5">
    <source>
        <dbReference type="Google" id="ProtNLM"/>
    </source>
</evidence>
<protein>
    <recommendedName>
        <fullName evidence="5">Translation initiation factor 2</fullName>
    </recommendedName>
</protein>
<organism evidence="3 4">
    <name type="scientific">Fodinicola feengrottensis</name>
    <dbReference type="NCBI Taxonomy" id="435914"/>
    <lineage>
        <taxon>Bacteria</taxon>
        <taxon>Bacillati</taxon>
        <taxon>Actinomycetota</taxon>
        <taxon>Actinomycetes</taxon>
        <taxon>Mycobacteriales</taxon>
        <taxon>Fodinicola</taxon>
    </lineage>
</organism>
<dbReference type="RefSeq" id="WP_344313984.1">
    <property type="nucleotide sequence ID" value="NZ_BAAANY010000031.1"/>
</dbReference>
<evidence type="ECO:0000256" key="2">
    <source>
        <dbReference type="SAM" id="Phobius"/>
    </source>
</evidence>
<comment type="caution">
    <text evidence="3">The sequence shown here is derived from an EMBL/GenBank/DDBJ whole genome shotgun (WGS) entry which is preliminary data.</text>
</comment>
<keyword evidence="2" id="KW-0472">Membrane</keyword>
<accession>A0ABN2IJ72</accession>